<keyword evidence="2" id="KW-0217">Developmental protein</keyword>
<comment type="subcellular location">
    <subcellularLocation>
        <location evidence="1">Nucleus</location>
    </subcellularLocation>
</comment>
<evidence type="ECO:0000256" key="1">
    <source>
        <dbReference type="ARBA" id="ARBA00004123"/>
    </source>
</evidence>
<proteinExistence type="predicted"/>
<evidence type="ECO:0000259" key="9">
    <source>
        <dbReference type="PROSITE" id="PS51370"/>
    </source>
</evidence>
<evidence type="ECO:0000259" key="8">
    <source>
        <dbReference type="PROSITE" id="PS51369"/>
    </source>
</evidence>
<keyword evidence="11" id="KW-1185">Reference proteome</keyword>
<dbReference type="EMBL" id="CACTIH010009177">
    <property type="protein sequence ID" value="CAA3026742.1"/>
    <property type="molecule type" value="Genomic_DNA"/>
</dbReference>
<feature type="domain" description="TCP" evidence="8">
    <location>
        <begin position="95"/>
        <end position="153"/>
    </location>
</feature>
<evidence type="ECO:0000256" key="3">
    <source>
        <dbReference type="ARBA" id="ARBA00023015"/>
    </source>
</evidence>
<feature type="region of interest" description="Disordered" evidence="7">
    <location>
        <begin position="243"/>
        <end position="264"/>
    </location>
</feature>
<dbReference type="GO" id="GO:0003700">
    <property type="term" value="F:DNA-binding transcription factor activity"/>
    <property type="evidence" value="ECO:0007669"/>
    <property type="project" value="InterPro"/>
</dbReference>
<feature type="domain" description="R" evidence="9">
    <location>
        <begin position="213"/>
        <end position="230"/>
    </location>
</feature>
<dbReference type="Pfam" id="PF03634">
    <property type="entry name" value="TCP"/>
    <property type="match status" value="1"/>
</dbReference>
<dbReference type="InterPro" id="IPR017887">
    <property type="entry name" value="TF_TCP_subgr"/>
</dbReference>
<keyword evidence="4" id="KW-0238">DNA-binding</keyword>
<gene>
    <name evidence="10" type="ORF">OLEA9_A075795</name>
</gene>
<dbReference type="Gramene" id="OE9A075795T1">
    <property type="protein sequence ID" value="OE9A075795C1"/>
    <property type="gene ID" value="OE9A075795"/>
</dbReference>
<evidence type="ECO:0000256" key="4">
    <source>
        <dbReference type="ARBA" id="ARBA00023125"/>
    </source>
</evidence>
<dbReference type="InterPro" id="IPR017888">
    <property type="entry name" value="CYC/TB1_R_domain"/>
</dbReference>
<evidence type="ECO:0000256" key="5">
    <source>
        <dbReference type="ARBA" id="ARBA00023163"/>
    </source>
</evidence>
<dbReference type="InterPro" id="IPR005333">
    <property type="entry name" value="Transcription_factor_TCP"/>
</dbReference>
<dbReference type="GO" id="GO:0043565">
    <property type="term" value="F:sequence-specific DNA binding"/>
    <property type="evidence" value="ECO:0007669"/>
    <property type="project" value="TreeGrafter"/>
</dbReference>
<dbReference type="PROSITE" id="PS51370">
    <property type="entry name" value="R"/>
    <property type="match status" value="1"/>
</dbReference>
<dbReference type="PANTHER" id="PTHR31072:SF224">
    <property type="entry name" value="TRANSCRIPTION FACTOR TCP1"/>
    <property type="match status" value="1"/>
</dbReference>
<accession>A0A8S0V954</accession>
<keyword evidence="5" id="KW-0804">Transcription</keyword>
<dbReference type="GO" id="GO:0005634">
    <property type="term" value="C:nucleus"/>
    <property type="evidence" value="ECO:0007669"/>
    <property type="project" value="UniProtKB-SubCell"/>
</dbReference>
<evidence type="ECO:0000256" key="6">
    <source>
        <dbReference type="ARBA" id="ARBA00023242"/>
    </source>
</evidence>
<evidence type="ECO:0000256" key="2">
    <source>
        <dbReference type="ARBA" id="ARBA00022473"/>
    </source>
</evidence>
<organism evidence="10 11">
    <name type="scientific">Olea europaea subsp. europaea</name>
    <dbReference type="NCBI Taxonomy" id="158383"/>
    <lineage>
        <taxon>Eukaryota</taxon>
        <taxon>Viridiplantae</taxon>
        <taxon>Streptophyta</taxon>
        <taxon>Embryophyta</taxon>
        <taxon>Tracheophyta</taxon>
        <taxon>Spermatophyta</taxon>
        <taxon>Magnoliopsida</taxon>
        <taxon>eudicotyledons</taxon>
        <taxon>Gunneridae</taxon>
        <taxon>Pentapetalae</taxon>
        <taxon>asterids</taxon>
        <taxon>lamiids</taxon>
        <taxon>Lamiales</taxon>
        <taxon>Oleaceae</taxon>
        <taxon>Oleeae</taxon>
        <taxon>Olea</taxon>
    </lineage>
</organism>
<dbReference type="GO" id="GO:2000032">
    <property type="term" value="P:regulation of secondary shoot formation"/>
    <property type="evidence" value="ECO:0007669"/>
    <property type="project" value="TreeGrafter"/>
</dbReference>
<evidence type="ECO:0000256" key="7">
    <source>
        <dbReference type="SAM" id="MobiDB-lite"/>
    </source>
</evidence>
<name>A0A8S0V954_OLEEU</name>
<reference evidence="10 11" key="1">
    <citation type="submission" date="2019-12" db="EMBL/GenBank/DDBJ databases">
        <authorList>
            <person name="Alioto T."/>
            <person name="Alioto T."/>
            <person name="Gomez Garrido J."/>
        </authorList>
    </citation>
    <scope>NUCLEOTIDE SEQUENCE [LARGE SCALE GENOMIC DNA]</scope>
</reference>
<keyword evidence="6" id="KW-0539">Nucleus</keyword>
<dbReference type="PANTHER" id="PTHR31072">
    <property type="entry name" value="TRANSCRIPTION FACTOR TCP4-RELATED"/>
    <property type="match status" value="1"/>
</dbReference>
<dbReference type="PROSITE" id="PS51369">
    <property type="entry name" value="TCP"/>
    <property type="match status" value="1"/>
</dbReference>
<sequence length="320" mass="36002">MFSSRKNPHLLPQIVPSFHASTSFLCLNSSEILLRHHHDLLSSDYNFAENAPVLQAAIDLPVPSDTALGYQDFDRLNIDLGTTINAFPKRKRTVKNDRHSKIFTATGPRDRRVRLSISIARQFFDLQEMLGVDKPSKTLDWLLKKSKTAIKELIRTKQSTDNIHSSPSECGNNKANDNGESLGTNLKKKSLINAANSKEAKDPQQAAALLIARDSRARARARARERTREKLCSKRLLNVQAKQVSDFSPPIPSQSRPSSSSLGYEQNHIVSRDMAPNCRSSSPNYEAENWDISSIIRQSSMCTIFDQHNIIKSPPWQVRD</sequence>
<protein>
    <submittedName>
        <fullName evidence="10">Uncharacterized protein</fullName>
    </submittedName>
</protein>
<feature type="region of interest" description="Disordered" evidence="7">
    <location>
        <begin position="159"/>
        <end position="184"/>
    </location>
</feature>
<dbReference type="AlphaFoldDB" id="A0A8S0V954"/>
<comment type="caution">
    <text evidence="10">The sequence shown here is derived from an EMBL/GenBank/DDBJ whole genome shotgun (WGS) entry which is preliminary data.</text>
</comment>
<evidence type="ECO:0000313" key="11">
    <source>
        <dbReference type="Proteomes" id="UP000594638"/>
    </source>
</evidence>
<evidence type="ECO:0000313" key="10">
    <source>
        <dbReference type="EMBL" id="CAA3026742.1"/>
    </source>
</evidence>
<dbReference type="OrthoDB" id="1896834at2759"/>
<dbReference type="Proteomes" id="UP000594638">
    <property type="component" value="Unassembled WGS sequence"/>
</dbReference>
<keyword evidence="3" id="KW-0805">Transcription regulation</keyword>